<comment type="catalytic activity">
    <reaction evidence="2 16">
        <text>1-(2-carboxyphenylamino)-1-deoxy-D-ribulose 5-phosphate + H(+) = (1S,2R)-1-C-(indol-3-yl)glycerol 3-phosphate + CO2 + H2O</text>
        <dbReference type="Rhea" id="RHEA:23476"/>
        <dbReference type="ChEBI" id="CHEBI:15377"/>
        <dbReference type="ChEBI" id="CHEBI:15378"/>
        <dbReference type="ChEBI" id="CHEBI:16526"/>
        <dbReference type="ChEBI" id="CHEBI:58613"/>
        <dbReference type="ChEBI" id="CHEBI:58866"/>
        <dbReference type="EC" id="4.1.1.48"/>
    </reaction>
</comment>
<dbReference type="Proteomes" id="UP000277580">
    <property type="component" value="Unassembled WGS sequence"/>
</dbReference>
<evidence type="ECO:0000256" key="2">
    <source>
        <dbReference type="ARBA" id="ARBA00001633"/>
    </source>
</evidence>
<dbReference type="Pfam" id="PF00218">
    <property type="entry name" value="IGPS"/>
    <property type="match status" value="1"/>
</dbReference>
<dbReference type="CDD" id="cd01743">
    <property type="entry name" value="GATase1_Anthranilate_Synthase"/>
    <property type="match status" value="1"/>
</dbReference>
<evidence type="ECO:0000256" key="6">
    <source>
        <dbReference type="ARBA" id="ARBA00004873"/>
    </source>
</evidence>
<dbReference type="InterPro" id="IPR001240">
    <property type="entry name" value="PRAI_dom"/>
</dbReference>
<keyword evidence="10" id="KW-0315">Glutamine amidotransferase</keyword>
<dbReference type="STRING" id="1392247.A0A3N4L2P9"/>
<evidence type="ECO:0000256" key="17">
    <source>
        <dbReference type="SAM" id="MobiDB-lite"/>
    </source>
</evidence>
<dbReference type="Gene3D" id="3.40.50.880">
    <property type="match status" value="1"/>
</dbReference>
<keyword evidence="9 16" id="KW-0822">Tryptophan biosynthesis</keyword>
<dbReference type="InParanoid" id="A0A3N4L2P9"/>
<sequence>MSIPTDPREPIPGSNVILIDNYDSFTWNVYQFLVLEGAQCTVFRNDKITLQEVIDLNPTQIVISPGPGHPETDSGVSIPCIKHFAGKIPVFGVCMGVQCIFSAFGGTVSFAGEIVHGKTSHIKHDSKGIYRNVPQDIAVTRYHSLAGTLATLPSVLEINSKTDSNVIMGVRHKEFTVEGIQYHPESILTEEGRLMIRNFLEMKGGTWKENESYATAGTTSSVPAQSSTSPQDAASGSILDRIYAHRRNAVAAQKLLPSQRPSDLETLHSLSISPPQIDLVSRLRSISTKCALMAEIKRASPSKGLIDIDASAAIQARTYALAGAAAISVLTEPEWFKGSIDDLRAARQAVEGMPNRPAILRKEFIFEEYQILEARLAGADTVLLIVKMLSDEELERLYKYSAETLGMEPLVEVNSSEEMKRALKIGAKVIGVNNRDLHSFKVDLETTSGLVGMIDKEKVILCALSGISTRDDVARYEKEGVGAVLVGEALMRAGKTVDVFINDLLNEPTSAPAKAPESRPEVLVKICGTRTVEAAKVAVESGADMIGMILAEGTKRTVDLDAAKAISGVVHSTPKGGVKSSPAASVSSSPVTTAEDWFTHSKKSLISHPTRALLVGVFRNQPFSYVLQKQRELDLDIVQLHGSEPLEWARLLPVPVIRRFSPGEAGLDKRGLHAMPLLDSGVGGTGERLDVADIKKTLAEGAIKTPVMLAGGLNYKNVADVVGDEEGLVAMGVCGVDVSSGVETDGRQDLMKIRKFVYTAKGRVE</sequence>
<dbReference type="PRINTS" id="PR00099">
    <property type="entry name" value="CPSGATASE"/>
</dbReference>
<comment type="catalytic activity">
    <reaction evidence="15 16">
        <text>chorismate + L-glutamine = anthranilate + pyruvate + L-glutamate + H(+)</text>
        <dbReference type="Rhea" id="RHEA:21732"/>
        <dbReference type="ChEBI" id="CHEBI:15361"/>
        <dbReference type="ChEBI" id="CHEBI:15378"/>
        <dbReference type="ChEBI" id="CHEBI:16567"/>
        <dbReference type="ChEBI" id="CHEBI:29748"/>
        <dbReference type="ChEBI" id="CHEBI:29985"/>
        <dbReference type="ChEBI" id="CHEBI:58359"/>
        <dbReference type="EC" id="4.1.3.27"/>
    </reaction>
</comment>
<evidence type="ECO:0000256" key="3">
    <source>
        <dbReference type="ARBA" id="ARBA00003272"/>
    </source>
</evidence>
<dbReference type="HAMAP" id="MF_00135">
    <property type="entry name" value="PRAI"/>
    <property type="match status" value="1"/>
</dbReference>
<evidence type="ECO:0000259" key="19">
    <source>
        <dbReference type="Pfam" id="PF00218"/>
    </source>
</evidence>
<dbReference type="InterPro" id="IPR013798">
    <property type="entry name" value="Indole-3-glycerol_P_synth_dom"/>
</dbReference>
<accession>A0A3N4L2P9</accession>
<dbReference type="EC" id="4.1.1.48" evidence="16"/>
<evidence type="ECO:0000256" key="10">
    <source>
        <dbReference type="ARBA" id="ARBA00022962"/>
    </source>
</evidence>
<dbReference type="EMBL" id="ML119106">
    <property type="protein sequence ID" value="RPB17116.1"/>
    <property type="molecule type" value="Genomic_DNA"/>
</dbReference>
<keyword evidence="8 16" id="KW-0210">Decarboxylase</keyword>
<evidence type="ECO:0000256" key="11">
    <source>
        <dbReference type="ARBA" id="ARBA00023141"/>
    </source>
</evidence>
<evidence type="ECO:0000259" key="20">
    <source>
        <dbReference type="Pfam" id="PF00697"/>
    </source>
</evidence>
<keyword evidence="13 16" id="KW-0456">Lyase</keyword>
<feature type="region of interest" description="Disordered" evidence="17">
    <location>
        <begin position="214"/>
        <end position="233"/>
    </location>
</feature>
<dbReference type="Pfam" id="PF00117">
    <property type="entry name" value="GATase"/>
    <property type="match status" value="1"/>
</dbReference>
<dbReference type="EC" id="5.3.1.24" evidence="16"/>
<keyword evidence="7 16" id="KW-0028">Amino-acid biosynthesis</keyword>
<name>A0A3N4L2P9_9PEZI</name>
<evidence type="ECO:0000259" key="18">
    <source>
        <dbReference type="Pfam" id="PF00117"/>
    </source>
</evidence>
<dbReference type="PRINTS" id="PR00097">
    <property type="entry name" value="ANTSNTHASEII"/>
</dbReference>
<comment type="catalytic activity">
    <reaction evidence="1 16">
        <text>N-(5-phospho-beta-D-ribosyl)anthranilate = 1-(2-carboxyphenylamino)-1-deoxy-D-ribulose 5-phosphate</text>
        <dbReference type="Rhea" id="RHEA:21540"/>
        <dbReference type="ChEBI" id="CHEBI:18277"/>
        <dbReference type="ChEBI" id="CHEBI:58613"/>
        <dbReference type="EC" id="5.3.1.24"/>
    </reaction>
</comment>
<comment type="pathway">
    <text evidence="4 16">Amino-acid biosynthesis; L-tryptophan biosynthesis; L-tryptophan from chorismate: step 3/5.</text>
</comment>
<dbReference type="InterPro" id="IPR011060">
    <property type="entry name" value="RibuloseP-bd_barrel"/>
</dbReference>
<evidence type="ECO:0000256" key="15">
    <source>
        <dbReference type="ARBA" id="ARBA00047683"/>
    </source>
</evidence>
<dbReference type="PRINTS" id="PR00096">
    <property type="entry name" value="GATASE"/>
</dbReference>
<feature type="domain" description="Glutamine amidotransferase" evidence="18">
    <location>
        <begin position="18"/>
        <end position="200"/>
    </location>
</feature>
<dbReference type="GO" id="GO:0000162">
    <property type="term" value="P:L-tryptophan biosynthetic process"/>
    <property type="evidence" value="ECO:0007669"/>
    <property type="project" value="UniProtKB-UniRule"/>
</dbReference>
<comment type="function">
    <text evidence="3 16">Trifunctional enzyme bearing the Gln amidotransferase (GATase) domain of anthranilate synthase, indole-glycerolphosphate synthase, and phosphoribosylanthranilate isomerase activities.</text>
</comment>
<evidence type="ECO:0000256" key="1">
    <source>
        <dbReference type="ARBA" id="ARBA00001164"/>
    </source>
</evidence>
<dbReference type="InterPro" id="IPR016302">
    <property type="entry name" value="Anthranilate_synth_II"/>
</dbReference>
<dbReference type="FunFam" id="3.20.20.70:FF:000136">
    <property type="entry name" value="Multifunctional tryptophan biosynthesis protein"/>
    <property type="match status" value="1"/>
</dbReference>
<feature type="domain" description="Indole-3-glycerol phosphate synthase" evidence="19">
    <location>
        <begin position="239"/>
        <end position="495"/>
    </location>
</feature>
<feature type="domain" description="N-(5'phosphoribosyl) anthranilate isomerase (PRAI)" evidence="20">
    <location>
        <begin position="591"/>
        <end position="757"/>
    </location>
</feature>
<evidence type="ECO:0000256" key="14">
    <source>
        <dbReference type="ARBA" id="ARBA00023268"/>
    </source>
</evidence>
<evidence type="ECO:0000256" key="9">
    <source>
        <dbReference type="ARBA" id="ARBA00022822"/>
    </source>
</evidence>
<evidence type="ECO:0000256" key="13">
    <source>
        <dbReference type="ARBA" id="ARBA00023239"/>
    </source>
</evidence>
<dbReference type="SUPFAM" id="SSF51366">
    <property type="entry name" value="Ribulose-phoshate binding barrel"/>
    <property type="match status" value="2"/>
</dbReference>
<dbReference type="NCBIfam" id="TIGR00566">
    <property type="entry name" value="trpG_papA"/>
    <property type="match status" value="1"/>
</dbReference>
<evidence type="ECO:0000256" key="7">
    <source>
        <dbReference type="ARBA" id="ARBA00022605"/>
    </source>
</evidence>
<evidence type="ECO:0000256" key="8">
    <source>
        <dbReference type="ARBA" id="ARBA00022793"/>
    </source>
</evidence>
<dbReference type="UniPathway" id="UPA00035">
    <property type="reaction ID" value="UER00040"/>
</dbReference>
<dbReference type="OrthoDB" id="524799at2759"/>
<evidence type="ECO:0000256" key="5">
    <source>
        <dbReference type="ARBA" id="ARBA00004696"/>
    </source>
</evidence>
<dbReference type="EC" id="4.1.3.27" evidence="16"/>
<keyword evidence="22" id="KW-1185">Reference proteome</keyword>
<evidence type="ECO:0000313" key="22">
    <source>
        <dbReference type="Proteomes" id="UP000277580"/>
    </source>
</evidence>
<proteinExistence type="inferred from homology"/>
<gene>
    <name evidence="21" type="ORF">P167DRAFT_515330</name>
</gene>
<dbReference type="PIRSF" id="PIRSF001382">
    <property type="entry name" value="TrpG-trpC-trpF"/>
    <property type="match status" value="1"/>
</dbReference>
<dbReference type="CDD" id="cd00405">
    <property type="entry name" value="PRAI"/>
    <property type="match status" value="1"/>
</dbReference>
<dbReference type="InterPro" id="IPR050472">
    <property type="entry name" value="Anth_synth/Amidotransfase"/>
</dbReference>
<dbReference type="GO" id="GO:0004425">
    <property type="term" value="F:indole-3-glycerol-phosphate synthase activity"/>
    <property type="evidence" value="ECO:0007669"/>
    <property type="project" value="UniProtKB-UniRule"/>
</dbReference>
<dbReference type="PROSITE" id="PS00614">
    <property type="entry name" value="IGPS"/>
    <property type="match status" value="1"/>
</dbReference>
<dbReference type="FunCoup" id="A0A3N4L2P9">
    <property type="interactions" value="376"/>
</dbReference>
<dbReference type="PANTHER" id="PTHR43418">
    <property type="entry name" value="MULTIFUNCTIONAL TRYPTOPHAN BIOSYNTHESIS PROTEIN-RELATED"/>
    <property type="match status" value="1"/>
</dbReference>
<dbReference type="GO" id="GO:0004049">
    <property type="term" value="F:anthranilate synthase activity"/>
    <property type="evidence" value="ECO:0007669"/>
    <property type="project" value="UniProtKB-UniRule"/>
</dbReference>
<dbReference type="InterPro" id="IPR006221">
    <property type="entry name" value="TrpG/PapA_dom"/>
</dbReference>
<dbReference type="InterPro" id="IPR017926">
    <property type="entry name" value="GATASE"/>
</dbReference>
<dbReference type="FunFam" id="3.40.50.880:FF:000031">
    <property type="entry name" value="Multifunctional tryptophan biosynthesis protein"/>
    <property type="match status" value="1"/>
</dbReference>
<dbReference type="InterPro" id="IPR001468">
    <property type="entry name" value="Indole-3-GlycerolPSynthase_CS"/>
</dbReference>
<protein>
    <recommendedName>
        <fullName evidence="16">Multifunctional tryptophan biosynthesis protein</fullName>
    </recommendedName>
    <domain>
        <recommendedName>
            <fullName evidence="16">Anthranilate synthase component 2</fullName>
            <shortName evidence="16">AS</shortName>
            <ecNumber evidence="16">4.1.3.27</ecNumber>
        </recommendedName>
        <alternativeName>
            <fullName evidence="16">Anthranilate synthase, glutamine amidotransferase component</fullName>
        </alternativeName>
    </domain>
    <domain>
        <recommendedName>
            <fullName evidence="16">Indole-3-glycerol phosphate synthase</fullName>
            <shortName evidence="16">IGPS</shortName>
            <ecNumber evidence="16">4.1.1.48</ecNumber>
        </recommendedName>
    </domain>
    <domain>
        <recommendedName>
            <fullName evidence="16">N-(5'-phosphoribosyl)anthranilate isomerase</fullName>
            <shortName evidence="16">PRAI</shortName>
            <ecNumber evidence="16">5.3.1.24</ecNumber>
        </recommendedName>
    </domain>
</protein>
<dbReference type="AlphaFoldDB" id="A0A3N4L2P9"/>
<dbReference type="Pfam" id="PF00697">
    <property type="entry name" value="PRAI"/>
    <property type="match status" value="1"/>
</dbReference>
<comment type="pathway">
    <text evidence="6 16">Amino-acid biosynthesis; L-tryptophan biosynthesis; L-tryptophan from chorismate: step 1/5.</text>
</comment>
<organism evidence="21 22">
    <name type="scientific">Morchella conica CCBAS932</name>
    <dbReference type="NCBI Taxonomy" id="1392247"/>
    <lineage>
        <taxon>Eukaryota</taxon>
        <taxon>Fungi</taxon>
        <taxon>Dikarya</taxon>
        <taxon>Ascomycota</taxon>
        <taxon>Pezizomycotina</taxon>
        <taxon>Pezizomycetes</taxon>
        <taxon>Pezizales</taxon>
        <taxon>Morchellaceae</taxon>
        <taxon>Morchella</taxon>
    </lineage>
</organism>
<dbReference type="PANTHER" id="PTHR43418:SF4">
    <property type="entry name" value="MULTIFUNCTIONAL TRYPTOPHAN BIOSYNTHESIS PROTEIN"/>
    <property type="match status" value="1"/>
</dbReference>
<dbReference type="GO" id="GO:0005829">
    <property type="term" value="C:cytosol"/>
    <property type="evidence" value="ECO:0007669"/>
    <property type="project" value="TreeGrafter"/>
</dbReference>
<keyword evidence="11 16" id="KW-0057">Aromatic amino acid biosynthesis</keyword>
<dbReference type="InterPro" id="IPR013785">
    <property type="entry name" value="Aldolase_TIM"/>
</dbReference>
<dbReference type="SUPFAM" id="SSF52317">
    <property type="entry name" value="Class I glutamine amidotransferase-like"/>
    <property type="match status" value="1"/>
</dbReference>
<dbReference type="CDD" id="cd00331">
    <property type="entry name" value="IGPS"/>
    <property type="match status" value="1"/>
</dbReference>
<comment type="pathway">
    <text evidence="5 16">Amino-acid biosynthesis; L-tryptophan biosynthesis; L-tryptophan from chorismate: step 4/5.</text>
</comment>
<dbReference type="PROSITE" id="PS51273">
    <property type="entry name" value="GATASE_TYPE_1"/>
    <property type="match status" value="1"/>
</dbReference>
<evidence type="ECO:0000256" key="12">
    <source>
        <dbReference type="ARBA" id="ARBA00023235"/>
    </source>
</evidence>
<evidence type="ECO:0000256" key="16">
    <source>
        <dbReference type="PIRNR" id="PIRNR001382"/>
    </source>
</evidence>
<dbReference type="Gene3D" id="3.20.20.70">
    <property type="entry name" value="Aldolase class I"/>
    <property type="match status" value="2"/>
</dbReference>
<evidence type="ECO:0000256" key="4">
    <source>
        <dbReference type="ARBA" id="ARBA00004664"/>
    </source>
</evidence>
<reference evidence="21 22" key="1">
    <citation type="journal article" date="2018" name="Nat. Ecol. Evol.">
        <title>Pezizomycetes genomes reveal the molecular basis of ectomycorrhizal truffle lifestyle.</title>
        <authorList>
            <person name="Murat C."/>
            <person name="Payen T."/>
            <person name="Noel B."/>
            <person name="Kuo A."/>
            <person name="Morin E."/>
            <person name="Chen J."/>
            <person name="Kohler A."/>
            <person name="Krizsan K."/>
            <person name="Balestrini R."/>
            <person name="Da Silva C."/>
            <person name="Montanini B."/>
            <person name="Hainaut M."/>
            <person name="Levati E."/>
            <person name="Barry K.W."/>
            <person name="Belfiori B."/>
            <person name="Cichocki N."/>
            <person name="Clum A."/>
            <person name="Dockter R.B."/>
            <person name="Fauchery L."/>
            <person name="Guy J."/>
            <person name="Iotti M."/>
            <person name="Le Tacon F."/>
            <person name="Lindquist E.A."/>
            <person name="Lipzen A."/>
            <person name="Malagnac F."/>
            <person name="Mello A."/>
            <person name="Molinier V."/>
            <person name="Miyauchi S."/>
            <person name="Poulain J."/>
            <person name="Riccioni C."/>
            <person name="Rubini A."/>
            <person name="Sitrit Y."/>
            <person name="Splivallo R."/>
            <person name="Traeger S."/>
            <person name="Wang M."/>
            <person name="Zifcakova L."/>
            <person name="Wipf D."/>
            <person name="Zambonelli A."/>
            <person name="Paolocci F."/>
            <person name="Nowrousian M."/>
            <person name="Ottonello S."/>
            <person name="Baldrian P."/>
            <person name="Spatafora J.W."/>
            <person name="Henrissat B."/>
            <person name="Nagy L.G."/>
            <person name="Aury J.M."/>
            <person name="Wincker P."/>
            <person name="Grigoriev I.V."/>
            <person name="Bonfante P."/>
            <person name="Martin F.M."/>
        </authorList>
    </citation>
    <scope>NUCLEOTIDE SEQUENCE [LARGE SCALE GENOMIC DNA]</scope>
    <source>
        <strain evidence="21 22">CCBAS932</strain>
    </source>
</reference>
<keyword evidence="14" id="KW-0511">Multifunctional enzyme</keyword>
<keyword evidence="12 16" id="KW-0413">Isomerase</keyword>
<evidence type="ECO:0000313" key="21">
    <source>
        <dbReference type="EMBL" id="RPB17116.1"/>
    </source>
</evidence>
<dbReference type="InterPro" id="IPR029062">
    <property type="entry name" value="Class_I_gatase-like"/>
</dbReference>
<dbReference type="GO" id="GO:0004640">
    <property type="term" value="F:phosphoribosylanthranilate isomerase activity"/>
    <property type="evidence" value="ECO:0007669"/>
    <property type="project" value="UniProtKB-UniRule"/>
</dbReference>